<accession>A0AA39PB27</accession>
<dbReference type="Proteomes" id="UP001175227">
    <property type="component" value="Unassembled WGS sequence"/>
</dbReference>
<organism evidence="1 2">
    <name type="scientific">Armillaria novae-zelandiae</name>
    <dbReference type="NCBI Taxonomy" id="153914"/>
    <lineage>
        <taxon>Eukaryota</taxon>
        <taxon>Fungi</taxon>
        <taxon>Dikarya</taxon>
        <taxon>Basidiomycota</taxon>
        <taxon>Agaricomycotina</taxon>
        <taxon>Agaricomycetes</taxon>
        <taxon>Agaricomycetidae</taxon>
        <taxon>Agaricales</taxon>
        <taxon>Marasmiineae</taxon>
        <taxon>Physalacriaceae</taxon>
        <taxon>Armillaria</taxon>
    </lineage>
</organism>
<dbReference type="EMBL" id="JAUEPR010000009">
    <property type="protein sequence ID" value="KAK0480932.1"/>
    <property type="molecule type" value="Genomic_DNA"/>
</dbReference>
<sequence>IQAFFAQYPEFSYDPSEETMKQFWDMIRQLGWVRDEDRKDEALSGIRDAIAQQFTDIYGGNAGDLGAWQRLWEIVGEGDAPTDIKACRAAVKRVFVNICDLVDFPATQVRPPVFATVAELAEYSRTNRKIYPKENAKAGGLLKTHVNPPAATVTPIQAFFAQHPGFSYDPSGETMQQFWSMMRQFGWTSKGDLRKTEALSGIQDAIAQQFNDIYGGNATDLAAWQRLWEMVGEGDMPTDINACRAAIKRVFVNICDLVDYPATRVPPPRFPTLDELAEYSRDNGKIYPKQNAYAGGLLQFLLRKLLRPSQMRGGSSGRGGRRGLQNVTTTRLPTPIEAFFARYPDYPYDQSRETMSQFWEMSSQFGWGESVRRESLGELRDAIAQQFNDIYGADVNDLQAWQRLCGLVGDGNIPDNIAACRAVIRRVHVNICDLVDYPATTIPPPVFFTESALAKYSRDSGKIFPSKNAYSGGLLRFLLRHIYHPTHNRGISADNGRASGNG</sequence>
<comment type="caution">
    <text evidence="1">The sequence shown here is derived from an EMBL/GenBank/DDBJ whole genome shotgun (WGS) entry which is preliminary data.</text>
</comment>
<name>A0AA39PB27_9AGAR</name>
<proteinExistence type="predicted"/>
<keyword evidence="2" id="KW-1185">Reference proteome</keyword>
<evidence type="ECO:0000313" key="2">
    <source>
        <dbReference type="Proteomes" id="UP001175227"/>
    </source>
</evidence>
<reference evidence="1" key="1">
    <citation type="submission" date="2023-06" db="EMBL/GenBank/DDBJ databases">
        <authorList>
            <consortium name="Lawrence Berkeley National Laboratory"/>
            <person name="Ahrendt S."/>
            <person name="Sahu N."/>
            <person name="Indic B."/>
            <person name="Wong-Bajracharya J."/>
            <person name="Merenyi Z."/>
            <person name="Ke H.-M."/>
            <person name="Monk M."/>
            <person name="Kocsube S."/>
            <person name="Drula E."/>
            <person name="Lipzen A."/>
            <person name="Balint B."/>
            <person name="Henrissat B."/>
            <person name="Andreopoulos B."/>
            <person name="Martin F.M."/>
            <person name="Harder C.B."/>
            <person name="Rigling D."/>
            <person name="Ford K.L."/>
            <person name="Foster G.D."/>
            <person name="Pangilinan J."/>
            <person name="Papanicolaou A."/>
            <person name="Barry K."/>
            <person name="LaButti K."/>
            <person name="Viragh M."/>
            <person name="Koriabine M."/>
            <person name="Yan M."/>
            <person name="Riley R."/>
            <person name="Champramary S."/>
            <person name="Plett K.L."/>
            <person name="Tsai I.J."/>
            <person name="Slot J."/>
            <person name="Sipos G."/>
            <person name="Plett J."/>
            <person name="Nagy L.G."/>
            <person name="Grigoriev I.V."/>
        </authorList>
    </citation>
    <scope>NUCLEOTIDE SEQUENCE</scope>
    <source>
        <strain evidence="1">ICMP 16352</strain>
    </source>
</reference>
<dbReference type="PANTHER" id="PTHR38846:SF1">
    <property type="entry name" value="C3H1-TYPE DOMAIN-CONTAINING PROTEIN"/>
    <property type="match status" value="1"/>
</dbReference>
<dbReference type="AlphaFoldDB" id="A0AA39PB27"/>
<evidence type="ECO:0000313" key="1">
    <source>
        <dbReference type="EMBL" id="KAK0480932.1"/>
    </source>
</evidence>
<feature type="non-terminal residue" evidence="1">
    <location>
        <position position="1"/>
    </location>
</feature>
<protein>
    <submittedName>
        <fullName evidence="1">Uncharacterized protein</fullName>
    </submittedName>
</protein>
<gene>
    <name evidence="1" type="ORF">IW261DRAFT_1334956</name>
</gene>
<dbReference type="PANTHER" id="PTHR38846">
    <property type="entry name" value="C3H1-TYPE DOMAIN-CONTAINING PROTEIN"/>
    <property type="match status" value="1"/>
</dbReference>